<proteinExistence type="predicted"/>
<dbReference type="PROSITE" id="PS50006">
    <property type="entry name" value="FHA_DOMAIN"/>
    <property type="match status" value="1"/>
</dbReference>
<dbReference type="Pfam" id="PF00498">
    <property type="entry name" value="FHA"/>
    <property type="match status" value="1"/>
</dbReference>
<dbReference type="AlphaFoldDB" id="A0AB34JL46"/>
<gene>
    <name evidence="3" type="ORF">AB1Y20_017752</name>
</gene>
<dbReference type="Gene3D" id="2.60.200.20">
    <property type="match status" value="1"/>
</dbReference>
<name>A0AB34JL46_PRYPA</name>
<organism evidence="3 4">
    <name type="scientific">Prymnesium parvum</name>
    <name type="common">Toxic golden alga</name>
    <dbReference type="NCBI Taxonomy" id="97485"/>
    <lineage>
        <taxon>Eukaryota</taxon>
        <taxon>Haptista</taxon>
        <taxon>Haptophyta</taxon>
        <taxon>Prymnesiophyceae</taxon>
        <taxon>Prymnesiales</taxon>
        <taxon>Prymnesiaceae</taxon>
        <taxon>Prymnesium</taxon>
    </lineage>
</organism>
<feature type="domain" description="FHA" evidence="2">
    <location>
        <begin position="98"/>
        <end position="148"/>
    </location>
</feature>
<dbReference type="InterPro" id="IPR000253">
    <property type="entry name" value="FHA_dom"/>
</dbReference>
<comment type="caution">
    <text evidence="3">The sequence shown here is derived from an EMBL/GenBank/DDBJ whole genome shotgun (WGS) entry which is preliminary data.</text>
</comment>
<reference evidence="3 4" key="1">
    <citation type="journal article" date="2024" name="Science">
        <title>Giant polyketide synthase enzymes in the biosynthesis of giant marine polyether toxins.</title>
        <authorList>
            <person name="Fallon T.R."/>
            <person name="Shende V.V."/>
            <person name="Wierzbicki I.H."/>
            <person name="Pendleton A.L."/>
            <person name="Watervoot N.F."/>
            <person name="Auber R.P."/>
            <person name="Gonzalez D.J."/>
            <person name="Wisecaver J.H."/>
            <person name="Moore B.S."/>
        </authorList>
    </citation>
    <scope>NUCLEOTIDE SEQUENCE [LARGE SCALE GENOMIC DNA]</scope>
    <source>
        <strain evidence="3 4">12B1</strain>
    </source>
</reference>
<feature type="region of interest" description="Disordered" evidence="1">
    <location>
        <begin position="349"/>
        <end position="385"/>
    </location>
</feature>
<dbReference type="InterPro" id="IPR050923">
    <property type="entry name" value="Cell_Proc_Reg/RNA_Proc"/>
</dbReference>
<dbReference type="PANTHER" id="PTHR23308">
    <property type="entry name" value="NUCLEAR INHIBITOR OF PROTEIN PHOSPHATASE-1"/>
    <property type="match status" value="1"/>
</dbReference>
<dbReference type="EMBL" id="JBGBPQ010000006">
    <property type="protein sequence ID" value="KAL1522780.1"/>
    <property type="molecule type" value="Genomic_DNA"/>
</dbReference>
<accession>A0AB34JL46</accession>
<dbReference type="SUPFAM" id="SSF49879">
    <property type="entry name" value="SMAD/FHA domain"/>
    <property type="match status" value="1"/>
</dbReference>
<dbReference type="SMART" id="SM00240">
    <property type="entry name" value="FHA"/>
    <property type="match status" value="1"/>
</dbReference>
<dbReference type="InterPro" id="IPR008984">
    <property type="entry name" value="SMAD_FHA_dom_sf"/>
</dbReference>
<evidence type="ECO:0000313" key="3">
    <source>
        <dbReference type="EMBL" id="KAL1522780.1"/>
    </source>
</evidence>
<evidence type="ECO:0000256" key="1">
    <source>
        <dbReference type="SAM" id="MobiDB-lite"/>
    </source>
</evidence>
<dbReference type="Proteomes" id="UP001515480">
    <property type="component" value="Unassembled WGS sequence"/>
</dbReference>
<keyword evidence="4" id="KW-1185">Reference proteome</keyword>
<feature type="region of interest" description="Disordered" evidence="1">
    <location>
        <begin position="175"/>
        <end position="230"/>
    </location>
</feature>
<feature type="compositionally biased region" description="Low complexity" evidence="1">
    <location>
        <begin position="195"/>
        <end position="214"/>
    </location>
</feature>
<evidence type="ECO:0000259" key="2">
    <source>
        <dbReference type="PROSITE" id="PS50006"/>
    </source>
</evidence>
<sequence>MRGWRTGSPDRLNQVIAAQQWDPSNMFGGRRMALSSVPAPSPAEPLPPREGLAASSDLTGFVVPEWCVAPPHACEIGILVWKNDVFVDTVSFGGKAMLHAGRLPECDIILEHPSVSRKHAAVLHHRSGAVYLLDLNSAHGTFLSGTRLTPHEPTLWPDGASCVFGGSSRTLVLQLNRPSDKPPRPSIPQALPRGAPAAEASFSSAAPSRSSTLPPSAPLPHPAEAEDWSAAEASELAAREAFSAKRRRTHGAVRSVKFDSAPPCIRIFEVASPEPIIDPETKRDGRQAGEVRMAELPRAVGPARPTLEVSVTRVLRGVPSASSLGVGQFDSLASVEMEESHHNDRLFSASDTARSGAYPVSSGCDPQRYPQPRSFPKERWRPAQNNRTRAAAQHRMVPHVMMESQCEQVSVDKILSHEQSVDLHVDGVAQVRLLWEDADLNPIANGCFEVHFAPSGPHEPRAASIHAALRKPPDDATYASVRPLLMSVINMQPRPIFVYAALLQVIAGQEMELPLSPWDNAQAEDEIPVPLSMRGGAARGSNCLLLSGHEGLPQCSAEDAERGPFGESNTFRHVALTGQPITITSVAQLLVEIAFQNTASSGDGTGEGSAETVPTILGGAYDDATPGEPFCVLTMPIIRHELT</sequence>
<evidence type="ECO:0000313" key="4">
    <source>
        <dbReference type="Proteomes" id="UP001515480"/>
    </source>
</evidence>
<protein>
    <recommendedName>
        <fullName evidence="2">FHA domain-containing protein</fullName>
    </recommendedName>
</protein>